<proteinExistence type="predicted"/>
<dbReference type="Proteomes" id="UP001209878">
    <property type="component" value="Unassembled WGS sequence"/>
</dbReference>
<organism evidence="2 3">
    <name type="scientific">Ridgeia piscesae</name>
    <name type="common">Tubeworm</name>
    <dbReference type="NCBI Taxonomy" id="27915"/>
    <lineage>
        <taxon>Eukaryota</taxon>
        <taxon>Metazoa</taxon>
        <taxon>Spiralia</taxon>
        <taxon>Lophotrochozoa</taxon>
        <taxon>Annelida</taxon>
        <taxon>Polychaeta</taxon>
        <taxon>Sedentaria</taxon>
        <taxon>Canalipalpata</taxon>
        <taxon>Sabellida</taxon>
        <taxon>Siboglinidae</taxon>
        <taxon>Ridgeia</taxon>
    </lineage>
</organism>
<dbReference type="AlphaFoldDB" id="A0AAD9KJ69"/>
<evidence type="ECO:0000313" key="2">
    <source>
        <dbReference type="EMBL" id="KAK2172184.1"/>
    </source>
</evidence>
<gene>
    <name evidence="2" type="ORF">NP493_986g00034</name>
</gene>
<evidence type="ECO:0000256" key="1">
    <source>
        <dbReference type="SAM" id="MobiDB-lite"/>
    </source>
</evidence>
<name>A0AAD9KJ69_RIDPI</name>
<comment type="caution">
    <text evidence="2">The sequence shown here is derived from an EMBL/GenBank/DDBJ whole genome shotgun (WGS) entry which is preliminary data.</text>
</comment>
<reference evidence="2" key="1">
    <citation type="journal article" date="2023" name="Mol. Biol. Evol.">
        <title>Third-Generation Sequencing Reveals the Adaptive Role of the Epigenome in Three Deep-Sea Polychaetes.</title>
        <authorList>
            <person name="Perez M."/>
            <person name="Aroh O."/>
            <person name="Sun Y."/>
            <person name="Lan Y."/>
            <person name="Juniper S.K."/>
            <person name="Young C.R."/>
            <person name="Angers B."/>
            <person name="Qian P.Y."/>
        </authorList>
    </citation>
    <scope>NUCLEOTIDE SEQUENCE</scope>
    <source>
        <strain evidence="2">R07B-5</strain>
    </source>
</reference>
<dbReference type="EMBL" id="JAODUO010000985">
    <property type="protein sequence ID" value="KAK2172184.1"/>
    <property type="molecule type" value="Genomic_DNA"/>
</dbReference>
<evidence type="ECO:0000313" key="3">
    <source>
        <dbReference type="Proteomes" id="UP001209878"/>
    </source>
</evidence>
<feature type="region of interest" description="Disordered" evidence="1">
    <location>
        <begin position="51"/>
        <end position="98"/>
    </location>
</feature>
<keyword evidence="3" id="KW-1185">Reference proteome</keyword>
<accession>A0AAD9KJ69</accession>
<protein>
    <submittedName>
        <fullName evidence="2">Uncharacterized protein</fullName>
    </submittedName>
</protein>
<feature type="compositionally biased region" description="Low complexity" evidence="1">
    <location>
        <begin position="63"/>
        <end position="77"/>
    </location>
</feature>
<sequence>MYCLQDVGADYDGVGGVTGAPWGVRDGDRAMSVKRRGFTGNVDCRTTCNGNSVNHNGHHQVRNRSNARMNSARSSARPGTDAFTGRASNRTHIPAPSDDAFLRVDGVTMRPEPGVGDYRPNNVRCRGEQRRVKSAKTKAMIPATSRSLNIYSRSLSLTPDIYSLMHSPREAHSPRGTTLSKTWEDRCQPGTWSPNMSVPSPELTSNEWVKVLRANPGDPILQGAQVKANARYRQKTRCRHRPVSAGFYETTSDTARHRTDSSDVSESFQNLRLVDGYDIPSLTRCRRPKTAGPSLWRASDFVGIAEPKSALTPETPRTCRSAISVTKSALTPRVETPRSNKINHKCYTSNYTRQLLGVHCRVAQTRVCAGACPAVICAQDALQLAQGKCARPELWRLR</sequence>